<dbReference type="HOGENOM" id="CLU_2408467_0_0_9"/>
<keyword evidence="1" id="KW-1133">Transmembrane helix</keyword>
<dbReference type="AlphaFoldDB" id="W0EGR9"/>
<dbReference type="EMBL" id="CP007032">
    <property type="protein sequence ID" value="AHF08399.1"/>
    <property type="molecule type" value="Genomic_DNA"/>
</dbReference>
<accession>W0EGR9</accession>
<dbReference type="KEGG" id="dmt:DESME_01910"/>
<dbReference type="RefSeq" id="WP_006716424.1">
    <property type="nucleotide sequence ID" value="NZ_CP007032.1"/>
</dbReference>
<evidence type="ECO:0000256" key="2">
    <source>
        <dbReference type="SAM" id="SignalP"/>
    </source>
</evidence>
<protein>
    <submittedName>
        <fullName evidence="3">Uncharacterized protein</fullName>
    </submittedName>
</protein>
<sequence length="92" mass="9500">MNKTLKKGFMVSVLSLSLVLSLASISLAMEGMASNMPGMESNSPSGEGHSGTEGATGVNWPVVGGFSAINLLVIGTAGVLKFIKRSKLEMLD</sequence>
<feature type="chain" id="PRO_5004787450" evidence="2">
    <location>
        <begin position="29"/>
        <end position="92"/>
    </location>
</feature>
<keyword evidence="1" id="KW-0812">Transmembrane</keyword>
<keyword evidence="2" id="KW-0732">Signal</keyword>
<evidence type="ECO:0000313" key="3">
    <source>
        <dbReference type="EMBL" id="AHF08399.1"/>
    </source>
</evidence>
<keyword evidence="1" id="KW-0472">Membrane</keyword>
<dbReference type="Proteomes" id="UP000010847">
    <property type="component" value="Chromosome"/>
</dbReference>
<evidence type="ECO:0000313" key="4">
    <source>
        <dbReference type="Proteomes" id="UP000010847"/>
    </source>
</evidence>
<proteinExistence type="predicted"/>
<organism evidence="3 4">
    <name type="scientific">Desulfitobacterium metallireducens DSM 15288</name>
    <dbReference type="NCBI Taxonomy" id="871968"/>
    <lineage>
        <taxon>Bacteria</taxon>
        <taxon>Bacillati</taxon>
        <taxon>Bacillota</taxon>
        <taxon>Clostridia</taxon>
        <taxon>Eubacteriales</taxon>
        <taxon>Desulfitobacteriaceae</taxon>
        <taxon>Desulfitobacterium</taxon>
    </lineage>
</organism>
<feature type="transmembrane region" description="Helical" evidence="1">
    <location>
        <begin position="62"/>
        <end position="83"/>
    </location>
</feature>
<gene>
    <name evidence="3" type="ORF">DESME_01910</name>
</gene>
<keyword evidence="4" id="KW-1185">Reference proteome</keyword>
<evidence type="ECO:0000256" key="1">
    <source>
        <dbReference type="SAM" id="Phobius"/>
    </source>
</evidence>
<reference evidence="3 4" key="1">
    <citation type="submission" date="2013-12" db="EMBL/GenBank/DDBJ databases">
        <authorList>
            <consortium name="DOE Joint Genome Institute"/>
            <person name="Smidt H."/>
            <person name="Huntemann M."/>
            <person name="Han J."/>
            <person name="Chen A."/>
            <person name="Kyrpides N."/>
            <person name="Mavromatis K."/>
            <person name="Markowitz V."/>
            <person name="Palaniappan K."/>
            <person name="Ivanova N."/>
            <person name="Schaumberg A."/>
            <person name="Pati A."/>
            <person name="Liolios K."/>
            <person name="Nordberg H.P."/>
            <person name="Cantor M.N."/>
            <person name="Hua S.X."/>
            <person name="Woyke T."/>
        </authorList>
    </citation>
    <scope>NUCLEOTIDE SEQUENCE [LARGE SCALE GENOMIC DNA]</scope>
    <source>
        <strain evidence="4">DSM 15288</strain>
    </source>
</reference>
<feature type="signal peptide" evidence="2">
    <location>
        <begin position="1"/>
        <end position="28"/>
    </location>
</feature>
<dbReference type="STRING" id="871968.DESME_01910"/>
<name>W0EGR9_9FIRM</name>